<dbReference type="AlphaFoldDB" id="A0A167HJ83"/>
<evidence type="ECO:0000313" key="3">
    <source>
        <dbReference type="Proteomes" id="UP000076738"/>
    </source>
</evidence>
<feature type="compositionally biased region" description="Basic and acidic residues" evidence="1">
    <location>
        <begin position="289"/>
        <end position="323"/>
    </location>
</feature>
<dbReference type="EMBL" id="KV417319">
    <property type="protein sequence ID" value="KZO91690.1"/>
    <property type="molecule type" value="Genomic_DNA"/>
</dbReference>
<dbReference type="Proteomes" id="UP000076738">
    <property type="component" value="Unassembled WGS sequence"/>
</dbReference>
<name>A0A167HJ83_CALVF</name>
<keyword evidence="3" id="KW-1185">Reference proteome</keyword>
<accession>A0A167HJ83</accession>
<organism evidence="2 3">
    <name type="scientific">Calocera viscosa (strain TUFC12733)</name>
    <dbReference type="NCBI Taxonomy" id="1330018"/>
    <lineage>
        <taxon>Eukaryota</taxon>
        <taxon>Fungi</taxon>
        <taxon>Dikarya</taxon>
        <taxon>Basidiomycota</taxon>
        <taxon>Agaricomycotina</taxon>
        <taxon>Dacrymycetes</taxon>
        <taxon>Dacrymycetales</taxon>
        <taxon>Dacrymycetaceae</taxon>
        <taxon>Calocera</taxon>
    </lineage>
</organism>
<reference evidence="2 3" key="1">
    <citation type="journal article" date="2016" name="Mol. Biol. Evol.">
        <title>Comparative Genomics of Early-Diverging Mushroom-Forming Fungi Provides Insights into the Origins of Lignocellulose Decay Capabilities.</title>
        <authorList>
            <person name="Nagy L.G."/>
            <person name="Riley R."/>
            <person name="Tritt A."/>
            <person name="Adam C."/>
            <person name="Daum C."/>
            <person name="Floudas D."/>
            <person name="Sun H."/>
            <person name="Yadav J.S."/>
            <person name="Pangilinan J."/>
            <person name="Larsson K.H."/>
            <person name="Matsuura K."/>
            <person name="Barry K."/>
            <person name="Labutti K."/>
            <person name="Kuo R."/>
            <person name="Ohm R.A."/>
            <person name="Bhattacharya S.S."/>
            <person name="Shirouzu T."/>
            <person name="Yoshinaga Y."/>
            <person name="Martin F.M."/>
            <person name="Grigoriev I.V."/>
            <person name="Hibbett D.S."/>
        </authorList>
    </citation>
    <scope>NUCLEOTIDE SEQUENCE [LARGE SCALE GENOMIC DNA]</scope>
    <source>
        <strain evidence="2 3">TUFC12733</strain>
    </source>
</reference>
<evidence type="ECO:0000256" key="1">
    <source>
        <dbReference type="SAM" id="MobiDB-lite"/>
    </source>
</evidence>
<sequence length="333" mass="38704">MTAVVLNHDIFAMVLDEVIDRLDLYRTKELIDLAYTLRRVNQYADERLETISRLFLDIQSTDALFRLIRADVTNYDQHQSLVLRFNPYHSPINCERLLQLCATHDALRRIVLDIRLDNLRDINNPPWEWKMPASVHELAVIEGARWRHGQDCLDWVDSFFDNPDSLRLAACRVPHIDFFDRPNLATGIFLLSNSRYDSDARELRSLATFSIWPEESVGVIRLIFSEDLSSTRRQKLMGAVQYTVTNAAYIFEELTVDVRYNCALDWFADRIQDGTLWTLKGRLIGSEEQVNHQQDDDHANHDAHEHTEQEHTAHGHDEHEHDVSMNCNVQPAA</sequence>
<feature type="region of interest" description="Disordered" evidence="1">
    <location>
        <begin position="289"/>
        <end position="333"/>
    </location>
</feature>
<protein>
    <submittedName>
        <fullName evidence="2">Uncharacterized protein</fullName>
    </submittedName>
</protein>
<evidence type="ECO:0000313" key="2">
    <source>
        <dbReference type="EMBL" id="KZO91690.1"/>
    </source>
</evidence>
<gene>
    <name evidence="2" type="ORF">CALVIDRAFT_557996</name>
</gene>
<proteinExistence type="predicted"/>